<dbReference type="GO" id="GO:0005737">
    <property type="term" value="C:cytoplasm"/>
    <property type="evidence" value="ECO:0007669"/>
    <property type="project" value="UniProtKB-SubCell"/>
</dbReference>
<evidence type="ECO:0000256" key="9">
    <source>
        <dbReference type="ARBA" id="ARBA00049883"/>
    </source>
</evidence>
<dbReference type="Proteomes" id="UP000256877">
    <property type="component" value="Unassembled WGS sequence"/>
</dbReference>
<feature type="domain" description="N-acetyltransferase" evidence="16">
    <location>
        <begin position="441"/>
        <end position="628"/>
    </location>
</feature>
<comment type="catalytic activity">
    <reaction evidence="11">
        <text>a cytidine in mRNA + acetyl-CoA + ATP + H2O = an N(4)-acetylcytidine in mRNA + ADP + phosphate + CoA + H(+)</text>
        <dbReference type="Rhea" id="RHEA:58480"/>
        <dbReference type="Rhea" id="RHEA-COMP:15145"/>
        <dbReference type="Rhea" id="RHEA-COMP:15146"/>
        <dbReference type="ChEBI" id="CHEBI:15377"/>
        <dbReference type="ChEBI" id="CHEBI:15378"/>
        <dbReference type="ChEBI" id="CHEBI:30616"/>
        <dbReference type="ChEBI" id="CHEBI:43474"/>
        <dbReference type="ChEBI" id="CHEBI:57287"/>
        <dbReference type="ChEBI" id="CHEBI:57288"/>
        <dbReference type="ChEBI" id="CHEBI:74900"/>
        <dbReference type="ChEBI" id="CHEBI:82748"/>
        <dbReference type="ChEBI" id="CHEBI:456216"/>
    </reaction>
</comment>
<dbReference type="OrthoDB" id="312894at2157"/>
<evidence type="ECO:0000259" key="16">
    <source>
        <dbReference type="PROSITE" id="PS51186"/>
    </source>
</evidence>
<dbReference type="InterPro" id="IPR000182">
    <property type="entry name" value="GNAT_dom"/>
</dbReference>
<keyword evidence="3 15" id="KW-0808">Transferase</keyword>
<keyword evidence="7 15" id="KW-0694">RNA-binding</keyword>
<evidence type="ECO:0000313" key="19">
    <source>
        <dbReference type="Proteomes" id="UP000256877"/>
    </source>
</evidence>
<feature type="binding site" evidence="15">
    <location>
        <position position="600"/>
    </location>
    <ligand>
        <name>acetyl-CoA</name>
        <dbReference type="ChEBI" id="CHEBI:57288"/>
    </ligand>
</feature>
<dbReference type="InterPro" id="IPR032672">
    <property type="entry name" value="TmcA/NAT10/Kre33"/>
</dbReference>
<keyword evidence="1 15" id="KW-0963">Cytoplasm</keyword>
<keyword evidence="4 15" id="KW-0819">tRNA processing</keyword>
<dbReference type="SUPFAM" id="SSF55729">
    <property type="entry name" value="Acyl-CoA N-acyltransferases (Nat)"/>
    <property type="match status" value="1"/>
</dbReference>
<dbReference type="InterPro" id="IPR027417">
    <property type="entry name" value="P-loop_NTPase"/>
</dbReference>
<keyword evidence="8 15" id="KW-0012">Acyltransferase</keyword>
<evidence type="ECO:0000256" key="11">
    <source>
        <dbReference type="ARBA" id="ARBA00049914"/>
    </source>
</evidence>
<evidence type="ECO:0000313" key="17">
    <source>
        <dbReference type="EMBL" id="RFA95745.1"/>
    </source>
</evidence>
<dbReference type="GO" id="GO:1904812">
    <property type="term" value="P:rRNA acetylation involved in maturation of SSU-rRNA"/>
    <property type="evidence" value="ECO:0007669"/>
    <property type="project" value="TreeGrafter"/>
</dbReference>
<evidence type="ECO:0000256" key="2">
    <source>
        <dbReference type="ARBA" id="ARBA00022555"/>
    </source>
</evidence>
<evidence type="ECO:0000256" key="13">
    <source>
        <dbReference type="ARBA" id="ARBA00054687"/>
    </source>
</evidence>
<evidence type="ECO:0000313" key="18">
    <source>
        <dbReference type="EMBL" id="RFA99071.1"/>
    </source>
</evidence>
<dbReference type="PROSITE" id="PS51186">
    <property type="entry name" value="GNAT"/>
    <property type="match status" value="1"/>
</dbReference>
<comment type="catalytic activity">
    <reaction evidence="10">
        <text>a cytidine in RNA + acetyl-CoA + ATP + H2O = an N(4)-acetylcytidine in RNA + ADP + phosphate + CoA + H(+)</text>
        <dbReference type="Rhea" id="RHEA:82211"/>
        <dbReference type="Rhea" id="RHEA-COMP:15704"/>
        <dbReference type="Rhea" id="RHEA-COMP:19834"/>
        <dbReference type="ChEBI" id="CHEBI:15377"/>
        <dbReference type="ChEBI" id="CHEBI:15378"/>
        <dbReference type="ChEBI" id="CHEBI:30616"/>
        <dbReference type="ChEBI" id="CHEBI:43474"/>
        <dbReference type="ChEBI" id="CHEBI:57287"/>
        <dbReference type="ChEBI" id="CHEBI:57288"/>
        <dbReference type="ChEBI" id="CHEBI:74900"/>
        <dbReference type="ChEBI" id="CHEBI:82748"/>
        <dbReference type="ChEBI" id="CHEBI:456216"/>
    </reaction>
</comment>
<dbReference type="InterPro" id="IPR013562">
    <property type="entry name" value="TmcA/NAT10_N"/>
</dbReference>
<evidence type="ECO:0000256" key="5">
    <source>
        <dbReference type="ARBA" id="ARBA00022741"/>
    </source>
</evidence>
<dbReference type="Pfam" id="PF08351">
    <property type="entry name" value="TmcA_N"/>
    <property type="match status" value="1"/>
</dbReference>
<protein>
    <recommendedName>
        <fullName evidence="15">tRNA(Met) cytidine acetyltransferase TmcA</fullName>
        <ecNumber evidence="15">2.3.1.193</ecNumber>
    </recommendedName>
</protein>
<evidence type="ECO:0000313" key="20">
    <source>
        <dbReference type="Proteomes" id="UP000257123"/>
    </source>
</evidence>
<comment type="catalytic activity">
    <reaction evidence="12 15">
        <text>cytidine(34) in elongator tRNA(Met) + acetyl-CoA + ATP + H2O = N(4)-acetylcytidine(34) in elongator tRNA(Met) + ADP + phosphate + CoA + H(+)</text>
        <dbReference type="Rhea" id="RHEA:43788"/>
        <dbReference type="Rhea" id="RHEA-COMP:10693"/>
        <dbReference type="Rhea" id="RHEA-COMP:10694"/>
        <dbReference type="ChEBI" id="CHEBI:15377"/>
        <dbReference type="ChEBI" id="CHEBI:15378"/>
        <dbReference type="ChEBI" id="CHEBI:30616"/>
        <dbReference type="ChEBI" id="CHEBI:43474"/>
        <dbReference type="ChEBI" id="CHEBI:57287"/>
        <dbReference type="ChEBI" id="CHEBI:57288"/>
        <dbReference type="ChEBI" id="CHEBI:74900"/>
        <dbReference type="ChEBI" id="CHEBI:82748"/>
        <dbReference type="ChEBI" id="CHEBI:456216"/>
        <dbReference type="EC" id="2.3.1.193"/>
    </reaction>
</comment>
<dbReference type="Gene3D" id="3.40.50.300">
    <property type="entry name" value="P-loop containing nucleotide triphosphate hydrolases"/>
    <property type="match status" value="1"/>
</dbReference>
<dbReference type="EC" id="2.3.1.193" evidence="15"/>
<reference evidence="19 20" key="1">
    <citation type="submission" date="2017-07" db="EMBL/GenBank/DDBJ databases">
        <title>Draft genome sequence of aerobic hyperthermophilic archaea, Pyrobaculum aerophilum YKB31 and YKB32.</title>
        <authorList>
            <person name="Mochizuki T."/>
            <person name="Berliner A.J."/>
            <person name="Yoshida-Takashima Y."/>
            <person name="Takaki Y."/>
            <person name="Nunoura T."/>
            <person name="Takai K."/>
        </authorList>
    </citation>
    <scope>NUCLEOTIDE SEQUENCE [LARGE SCALE GENOMIC DNA]</scope>
    <source>
        <strain evidence="17 20">YKB31</strain>
        <strain evidence="18 19">YKB32</strain>
    </source>
</reference>
<dbReference type="Gene3D" id="3.40.630.30">
    <property type="match status" value="1"/>
</dbReference>
<dbReference type="EMBL" id="NMUE01000019">
    <property type="protein sequence ID" value="RFA95745.1"/>
    <property type="molecule type" value="Genomic_DNA"/>
</dbReference>
<comment type="caution">
    <text evidence="18">The sequence shown here is derived from an EMBL/GenBank/DDBJ whole genome shotgun (WGS) entry which is preliminary data.</text>
</comment>
<comment type="similarity">
    <text evidence="15">Belongs to the TmcA family.</text>
</comment>
<organism evidence="18 19">
    <name type="scientific">Pyrobaculum aerophilum</name>
    <dbReference type="NCBI Taxonomy" id="13773"/>
    <lineage>
        <taxon>Archaea</taxon>
        <taxon>Thermoproteota</taxon>
        <taxon>Thermoprotei</taxon>
        <taxon>Thermoproteales</taxon>
        <taxon>Thermoproteaceae</taxon>
        <taxon>Pyrobaculum</taxon>
    </lineage>
</organism>
<dbReference type="InterPro" id="IPR007807">
    <property type="entry name" value="TcmA/NAT10_helicase"/>
</dbReference>
<dbReference type="GO" id="GO:0005524">
    <property type="term" value="F:ATP binding"/>
    <property type="evidence" value="ECO:0007669"/>
    <property type="project" value="UniProtKB-UniRule"/>
</dbReference>
<dbReference type="GO" id="GO:1990883">
    <property type="term" value="F:18S rRNA cytidine N-acetyltransferase activity"/>
    <property type="evidence" value="ECO:0007669"/>
    <property type="project" value="TreeGrafter"/>
</dbReference>
<evidence type="ECO:0000256" key="7">
    <source>
        <dbReference type="ARBA" id="ARBA00022884"/>
    </source>
</evidence>
<dbReference type="FunFam" id="3.40.630.30:FF:000140">
    <property type="entry name" value="tRNA(Met) cytidine acetyltransferase TmcA"/>
    <property type="match status" value="1"/>
</dbReference>
<comment type="function">
    <text evidence="14">Catalyzes the formation of 41 N(4)-acetylcytidine (ac(4)C) sites in RNA, almost always on the middle C of a CCG motif. Modifications are found mostly in tRNA, with small amounts found in rRNA and mRNA.</text>
</comment>
<evidence type="ECO:0000256" key="3">
    <source>
        <dbReference type="ARBA" id="ARBA00022679"/>
    </source>
</evidence>
<dbReference type="FunFam" id="3.40.50.300:FF:002218">
    <property type="entry name" value="tRNA(Met) cytidine acetyltransferase TmcA"/>
    <property type="match status" value="1"/>
</dbReference>
<feature type="binding site" evidence="15">
    <location>
        <position position="223"/>
    </location>
    <ligand>
        <name>ATP</name>
        <dbReference type="ChEBI" id="CHEBI:30616"/>
    </ligand>
</feature>
<name>A0A371R4Z8_9CREN</name>
<evidence type="ECO:0000256" key="4">
    <source>
        <dbReference type="ARBA" id="ARBA00022694"/>
    </source>
</evidence>
<gene>
    <name evidence="15" type="primary">tmcA</name>
    <name evidence="17" type="ORF">CGL51_07035</name>
    <name evidence="18" type="ORF">CGL52_05595</name>
</gene>
<proteinExistence type="inferred from homology"/>
<evidence type="ECO:0000256" key="12">
    <source>
        <dbReference type="ARBA" id="ARBA00052598"/>
    </source>
</evidence>
<dbReference type="GO" id="GO:0000049">
    <property type="term" value="F:tRNA binding"/>
    <property type="evidence" value="ECO:0007669"/>
    <property type="project" value="UniProtKB-UniRule"/>
</dbReference>
<evidence type="ECO:0000256" key="1">
    <source>
        <dbReference type="ARBA" id="ARBA00022490"/>
    </source>
</evidence>
<dbReference type="GO" id="GO:0051391">
    <property type="term" value="P:tRNA acetylation"/>
    <property type="evidence" value="ECO:0007669"/>
    <property type="project" value="UniProtKB-UniRule"/>
</dbReference>
<dbReference type="CDD" id="cd04301">
    <property type="entry name" value="NAT_SF"/>
    <property type="match status" value="1"/>
</dbReference>
<comment type="catalytic activity">
    <reaction evidence="9">
        <text>a cytidine in tRNA + acetyl-CoA + ATP + H2O = an N(4)-acetylcytidine in tRNA + ADP + phosphate + CoA + H(+)</text>
        <dbReference type="Rhea" id="RHEA:53876"/>
        <dbReference type="Rhea" id="RHEA-COMP:13670"/>
        <dbReference type="Rhea" id="RHEA-COMP:13671"/>
        <dbReference type="ChEBI" id="CHEBI:15377"/>
        <dbReference type="ChEBI" id="CHEBI:15378"/>
        <dbReference type="ChEBI" id="CHEBI:30616"/>
        <dbReference type="ChEBI" id="CHEBI:43474"/>
        <dbReference type="ChEBI" id="CHEBI:57287"/>
        <dbReference type="ChEBI" id="CHEBI:57288"/>
        <dbReference type="ChEBI" id="CHEBI:74900"/>
        <dbReference type="ChEBI" id="CHEBI:82748"/>
        <dbReference type="ChEBI" id="CHEBI:456216"/>
    </reaction>
</comment>
<sequence>MIFDIVKRDVERARSARHRRLIVLVGRDDRRLAEAAGEALRGYEAAGGGGTGLYMFQPEFADANKRMNYLRDLIEGSSLEVEFRPYKDTPRILGTTYDFAVLDLVNDLKPNDVGRLGGVVRGGGIYVFLVPPLDAWKKYITKFQATLLVPQFTPNDIKHRLKDRFWQSLYSHKGVIIYDVDRDVLLKSSGIEDVQPHEPKKPEPPEKAVLPLKIYRLAATQDQVEVLKLFEVFYHKPKKKQALVIIADRGRGKSAALGLGLAGIGHKLRKAKARVQIVVSAMEYSNLETLLEFALKGLEALGYKPGVEREGGEIRAIKASGIFIDVVTPYMLLKRENADIVAIDEAAGVPLPVLYAVHKKFDRLVFATTIHGYEGAGRGFSIRFLKYLKEARDTDVYLYEMEEPIRYGRGDPVEEWLFDAFLLNAEPAKIEAEDVEYVKRQEVLYLKEEDILKSEEVFRQFFGIYVQAHYRNEPDDLGMLLDAPHHTARALALPNGKIVVSVELAYEGGLDDLSIDQALRGLKLPGNIIPDRFLKYWRLPEFAKLRGWRIVRIATHPELQDMGLGTLMLKKIEEEARELGMDYVGVGFGVYDRLLKFWVRNGYVPIHLSPERNPSSGEYSVLLVKPLNEKAEAFVKYANIEFRRRLIHSLMGPYGDLLPTEVQLLLEDWGWDIDSPPALSKNQLDRLIAYAYGPMTYENVTDAVYMLATQYFYSSKGRRPALPDVAIRILISKVLQAKPWKEAAEAAGVRRGDLMLILREVVKVLLFYYYGGEFEVPLFVVGTVKGRD</sequence>
<comment type="function">
    <text evidence="13 15">Catalyzes the formation of N(4)-acetylcytidine (ac(4)C) at the wobble position of tRNA(Met), by using acetyl-CoA as an acetyl donor and ATP (or GTP).</text>
</comment>
<feature type="binding site" evidence="15">
    <location>
        <begin position="553"/>
        <end position="555"/>
    </location>
    <ligand>
        <name>acetyl-CoA</name>
        <dbReference type="ChEBI" id="CHEBI:57288"/>
    </ligand>
</feature>
<dbReference type="Proteomes" id="UP000257123">
    <property type="component" value="Unassembled WGS sequence"/>
</dbReference>
<dbReference type="RefSeq" id="WP_116421210.1">
    <property type="nucleotide sequence ID" value="NZ_NMUE01000019.1"/>
</dbReference>
<dbReference type="Pfam" id="PF13718">
    <property type="entry name" value="GNAT_acetyltr_2"/>
    <property type="match status" value="1"/>
</dbReference>
<dbReference type="GO" id="GO:0051392">
    <property type="term" value="F:tRNA cytidine N4-acetyltransferase activity"/>
    <property type="evidence" value="ECO:0007669"/>
    <property type="project" value="UniProtKB-UniRule"/>
</dbReference>
<dbReference type="PANTHER" id="PTHR10925:SF5">
    <property type="entry name" value="RNA CYTIDINE ACETYLTRANSFERASE"/>
    <property type="match status" value="1"/>
</dbReference>
<dbReference type="Pfam" id="PF05127">
    <property type="entry name" value="NAT10_TcmA_helicase"/>
    <property type="match status" value="1"/>
</dbReference>
<accession>A0A371R4Z8</accession>
<keyword evidence="6 15" id="KW-0067">ATP-binding</keyword>
<comment type="caution">
    <text evidence="15">Lacks conserved residue(s) required for the propagation of feature annotation.</text>
</comment>
<dbReference type="EMBL" id="NMUF01000011">
    <property type="protein sequence ID" value="RFA99071.1"/>
    <property type="molecule type" value="Genomic_DNA"/>
</dbReference>
<evidence type="ECO:0000256" key="6">
    <source>
        <dbReference type="ARBA" id="ARBA00022840"/>
    </source>
</evidence>
<evidence type="ECO:0000256" key="14">
    <source>
        <dbReference type="ARBA" id="ARBA00056795"/>
    </source>
</evidence>
<evidence type="ECO:0000256" key="8">
    <source>
        <dbReference type="ARBA" id="ARBA00023315"/>
    </source>
</evidence>
<keyword evidence="5 15" id="KW-0547">Nucleotide-binding</keyword>
<evidence type="ECO:0000256" key="15">
    <source>
        <dbReference type="HAMAP-Rule" id="MF_01886"/>
    </source>
</evidence>
<evidence type="ECO:0000256" key="10">
    <source>
        <dbReference type="ARBA" id="ARBA00049889"/>
    </source>
</evidence>
<dbReference type="GO" id="GO:0002101">
    <property type="term" value="P:tRNA wobble cytosine modification"/>
    <property type="evidence" value="ECO:0007669"/>
    <property type="project" value="UniProtKB-UniRule"/>
</dbReference>
<dbReference type="PANTHER" id="PTHR10925">
    <property type="entry name" value="N-ACETYLTRANSFERASE 10"/>
    <property type="match status" value="1"/>
</dbReference>
<comment type="subcellular location">
    <subcellularLocation>
        <location evidence="15">Cytoplasm</location>
    </subcellularLocation>
</comment>
<dbReference type="HAMAP" id="MF_01886">
    <property type="entry name" value="tRNA_acetyltr_TmcA"/>
    <property type="match status" value="1"/>
</dbReference>
<keyword evidence="2 15" id="KW-0820">tRNA-binding</keyword>
<dbReference type="Gene3D" id="3.40.50.11040">
    <property type="match status" value="1"/>
</dbReference>
<dbReference type="AlphaFoldDB" id="A0A371R4Z8"/>
<dbReference type="InterPro" id="IPR016181">
    <property type="entry name" value="Acyl_CoA_acyltransferase"/>
</dbReference>
<dbReference type="InterPro" id="IPR024914">
    <property type="entry name" value="tRNA_acetyltr_TmcA"/>
</dbReference>
<feature type="binding site" evidence="15">
    <location>
        <position position="406"/>
    </location>
    <ligand>
        <name>ATP</name>
        <dbReference type="ChEBI" id="CHEBI:30616"/>
    </ligand>
</feature>